<dbReference type="Pfam" id="PF13424">
    <property type="entry name" value="TPR_12"/>
    <property type="match status" value="1"/>
</dbReference>
<evidence type="ECO:0000313" key="3">
    <source>
        <dbReference type="Proteomes" id="UP000660729"/>
    </source>
</evidence>
<dbReference type="PANTHER" id="PTHR46082">
    <property type="entry name" value="ATP/GTP-BINDING PROTEIN-RELATED"/>
    <property type="match status" value="1"/>
</dbReference>
<name>A0A8H6RIF1_9PEZI</name>
<protein>
    <submittedName>
        <fullName evidence="2">Kinesin light chain</fullName>
    </submittedName>
</protein>
<dbReference type="AlphaFoldDB" id="A0A8H6RIF1"/>
<dbReference type="Gene3D" id="1.25.40.10">
    <property type="entry name" value="Tetratricopeptide repeat domain"/>
    <property type="match status" value="1"/>
</dbReference>
<dbReference type="PANTHER" id="PTHR46082:SF6">
    <property type="entry name" value="AAA+ ATPASE DOMAIN-CONTAINING PROTEIN-RELATED"/>
    <property type="match status" value="1"/>
</dbReference>
<dbReference type="OrthoDB" id="674604at2759"/>
<dbReference type="EMBL" id="JABCIY010000157">
    <property type="protein sequence ID" value="KAF7191673.1"/>
    <property type="molecule type" value="Genomic_DNA"/>
</dbReference>
<evidence type="ECO:0000256" key="1">
    <source>
        <dbReference type="SAM" id="MobiDB-lite"/>
    </source>
</evidence>
<comment type="caution">
    <text evidence="2">The sequence shown here is derived from an EMBL/GenBank/DDBJ whole genome shotgun (WGS) entry which is preliminary data.</text>
</comment>
<feature type="compositionally biased region" description="Basic and acidic residues" evidence="1">
    <location>
        <begin position="297"/>
        <end position="311"/>
    </location>
</feature>
<evidence type="ECO:0000313" key="2">
    <source>
        <dbReference type="EMBL" id="KAF7191673.1"/>
    </source>
</evidence>
<dbReference type="Proteomes" id="UP000660729">
    <property type="component" value="Unassembled WGS sequence"/>
</dbReference>
<dbReference type="SUPFAM" id="SSF48452">
    <property type="entry name" value="TPR-like"/>
    <property type="match status" value="2"/>
</dbReference>
<feature type="region of interest" description="Disordered" evidence="1">
    <location>
        <begin position="297"/>
        <end position="319"/>
    </location>
</feature>
<gene>
    <name evidence="2" type="ORF">HII31_07175</name>
</gene>
<accession>A0A8H6RIF1</accession>
<organism evidence="2 3">
    <name type="scientific">Pseudocercospora fuligena</name>
    <dbReference type="NCBI Taxonomy" id="685502"/>
    <lineage>
        <taxon>Eukaryota</taxon>
        <taxon>Fungi</taxon>
        <taxon>Dikarya</taxon>
        <taxon>Ascomycota</taxon>
        <taxon>Pezizomycotina</taxon>
        <taxon>Dothideomycetes</taxon>
        <taxon>Dothideomycetidae</taxon>
        <taxon>Mycosphaerellales</taxon>
        <taxon>Mycosphaerellaceae</taxon>
        <taxon>Pseudocercospora</taxon>
    </lineage>
</organism>
<reference evidence="2" key="1">
    <citation type="submission" date="2020-04" db="EMBL/GenBank/DDBJ databases">
        <title>Draft genome resource of the tomato pathogen Pseudocercospora fuligena.</title>
        <authorList>
            <person name="Zaccaron A."/>
        </authorList>
    </citation>
    <scope>NUCLEOTIDE SEQUENCE</scope>
    <source>
        <strain evidence="2">PF001</strain>
    </source>
</reference>
<sequence>MKSKLMRFCYHMPGDISKVRLASVQLRRRSRRLDTGELLRELDGLPLALAHAGSYLSRNTMSVRKYLDKYHATFLSLMQSQWRSTFDDSQRSIATTWKLSCDSVEKEAKAAGTLLRLWGFLDHNDVFFALFSGLEMKTVDKVPRNIPRLGELLINEDTFDDAMILLVAYSLASPVEGEGFYMHRVQHRWIQHGLVTPEHRAALNSVSIMAVSTAINKASTDDEENRLLPHAQHQAHVLERSLLRSHVHVLHRIAAFLDDHKIIQESKYLYNLVREVLDSMHGAQDDRTLRVENKIAKQEAEASGKGGRQESVDSVLDKLPYPRRDDPEAIINDTYNRAQIYLKFSDLEAAEQYFNIAVMTCLRSYGMADQKTLHIADLHGVVLARLGAFSQAAAILKDVYNHKIDLLGLSHRSTLSTLHHLAFLDLRAGYIHEAISAEREVLKHKDKIGPTHQLALSATTVLALAYQRIGHLDQAESLLQQSINLHLRVLGPYNLTTLKTQDLLARLHVQQQKYKRAEKSYLYLIEMIPQVCPDRELHLDKIYELARVQIELGDFEEAERNLEICIREGMAEESYRFDVRCEWLQEMTEPSEEMRRVRGWIERIRSG</sequence>
<keyword evidence="3" id="KW-1185">Reference proteome</keyword>
<dbReference type="InterPro" id="IPR011990">
    <property type="entry name" value="TPR-like_helical_dom_sf"/>
</dbReference>
<dbReference type="InterPro" id="IPR053137">
    <property type="entry name" value="NLR-like"/>
</dbReference>
<proteinExistence type="predicted"/>